<dbReference type="Proteomes" id="UP001249851">
    <property type="component" value="Unassembled WGS sequence"/>
</dbReference>
<dbReference type="InterPro" id="IPR037056">
    <property type="entry name" value="RNase_H1_N_sf"/>
</dbReference>
<evidence type="ECO:0000256" key="1">
    <source>
        <dbReference type="ARBA" id="ARBA00000077"/>
    </source>
</evidence>
<protein>
    <recommendedName>
        <fullName evidence="4">ribonuclease H</fullName>
        <ecNumber evidence="4">3.1.26.4</ecNumber>
    </recommendedName>
</protein>
<evidence type="ECO:0000256" key="8">
    <source>
        <dbReference type="ARBA" id="ARBA00022801"/>
    </source>
</evidence>
<dbReference type="Pfam" id="PF00075">
    <property type="entry name" value="RNase_H"/>
    <property type="match status" value="1"/>
</dbReference>
<evidence type="ECO:0000256" key="5">
    <source>
        <dbReference type="ARBA" id="ARBA00022722"/>
    </source>
</evidence>
<dbReference type="GO" id="GO:0000287">
    <property type="term" value="F:magnesium ion binding"/>
    <property type="evidence" value="ECO:0007669"/>
    <property type="project" value="InterPro"/>
</dbReference>
<dbReference type="SUPFAM" id="SSF55658">
    <property type="entry name" value="L9 N-domain-like"/>
    <property type="match status" value="1"/>
</dbReference>
<evidence type="ECO:0000256" key="3">
    <source>
        <dbReference type="ARBA" id="ARBA00005300"/>
    </source>
</evidence>
<comment type="cofactor">
    <cofactor evidence="2">
        <name>Mg(2+)</name>
        <dbReference type="ChEBI" id="CHEBI:18420"/>
    </cofactor>
</comment>
<name>A0AAD9PQ79_ACRCE</name>
<evidence type="ECO:0000259" key="10">
    <source>
        <dbReference type="PROSITE" id="PS50879"/>
    </source>
</evidence>
<evidence type="ECO:0000313" key="11">
    <source>
        <dbReference type="EMBL" id="KAK2547013.1"/>
    </source>
</evidence>
<dbReference type="InterPro" id="IPR017067">
    <property type="entry name" value="RNase_H1_euk"/>
</dbReference>
<evidence type="ECO:0000256" key="2">
    <source>
        <dbReference type="ARBA" id="ARBA00001946"/>
    </source>
</evidence>
<comment type="caution">
    <text evidence="11">The sequence shown here is derived from an EMBL/GenBank/DDBJ whole genome shotgun (WGS) entry which is preliminary data.</text>
</comment>
<dbReference type="GO" id="GO:0003676">
    <property type="term" value="F:nucleic acid binding"/>
    <property type="evidence" value="ECO:0007669"/>
    <property type="project" value="InterPro"/>
</dbReference>
<dbReference type="AlphaFoldDB" id="A0AAD9PQ79"/>
<dbReference type="PIRSF" id="PIRSF036852">
    <property type="entry name" value="Ribonuclease_H1_euk"/>
    <property type="match status" value="1"/>
</dbReference>
<feature type="domain" description="RNase H type-1" evidence="10">
    <location>
        <begin position="120"/>
        <end position="237"/>
    </location>
</feature>
<dbReference type="InterPro" id="IPR011320">
    <property type="entry name" value="RNase_H1_N"/>
</dbReference>
<dbReference type="GO" id="GO:0004523">
    <property type="term" value="F:RNA-DNA hybrid ribonuclease activity"/>
    <property type="evidence" value="ECO:0007669"/>
    <property type="project" value="UniProtKB-EC"/>
</dbReference>
<dbReference type="SUPFAM" id="SSF53098">
    <property type="entry name" value="Ribonuclease H-like"/>
    <property type="match status" value="1"/>
</dbReference>
<keyword evidence="8" id="KW-0378">Hydrolase</keyword>
<sequence length="238" mass="26441">MLSKLQKIVAAVTMAPKGGFYAVRRGREIGVFRTRECEKYVKKFQGACFKKFSTNEEAENFVRGSDTGYNNNSSCTAFNMCDSNDFKNITSSRNYKHHKPSTSDTSSSSWLPSLDDNILHVDQPIVYTDGCCTKNGRQGARAGAAVEALITAKSLGHKTLEIRTDSKYTINGATDWCLRWKKNGWKTINGTEVKNKTEFQTLTKLCDEIDVKWTHVPGHRGIPGNEAADNLARSGALK</sequence>
<dbReference type="CDD" id="cd09280">
    <property type="entry name" value="RNase_HI_eukaryote_like"/>
    <property type="match status" value="1"/>
</dbReference>
<evidence type="ECO:0000313" key="12">
    <source>
        <dbReference type="Proteomes" id="UP001249851"/>
    </source>
</evidence>
<keyword evidence="6" id="KW-0479">Metal-binding</keyword>
<dbReference type="EC" id="3.1.26.4" evidence="4"/>
<dbReference type="EMBL" id="JARQWQ010000227">
    <property type="protein sequence ID" value="KAK2547013.1"/>
    <property type="molecule type" value="Genomic_DNA"/>
</dbReference>
<dbReference type="InterPro" id="IPR036397">
    <property type="entry name" value="RNaseH_sf"/>
</dbReference>
<comment type="catalytic activity">
    <reaction evidence="1">
        <text>Endonucleolytic cleavage to 5'-phosphomonoester.</text>
        <dbReference type="EC" id="3.1.26.4"/>
    </reaction>
</comment>
<dbReference type="PANTHER" id="PTHR10642:SF26">
    <property type="entry name" value="RIBONUCLEASE H1"/>
    <property type="match status" value="1"/>
</dbReference>
<dbReference type="InterPro" id="IPR050092">
    <property type="entry name" value="RNase_H"/>
</dbReference>
<dbReference type="Gene3D" id="3.30.420.10">
    <property type="entry name" value="Ribonuclease H-like superfamily/Ribonuclease H"/>
    <property type="match status" value="1"/>
</dbReference>
<keyword evidence="9" id="KW-0460">Magnesium</keyword>
<evidence type="ECO:0000256" key="4">
    <source>
        <dbReference type="ARBA" id="ARBA00012180"/>
    </source>
</evidence>
<dbReference type="InterPro" id="IPR002156">
    <property type="entry name" value="RNaseH_domain"/>
</dbReference>
<organism evidence="11 12">
    <name type="scientific">Acropora cervicornis</name>
    <name type="common">Staghorn coral</name>
    <dbReference type="NCBI Taxonomy" id="6130"/>
    <lineage>
        <taxon>Eukaryota</taxon>
        <taxon>Metazoa</taxon>
        <taxon>Cnidaria</taxon>
        <taxon>Anthozoa</taxon>
        <taxon>Hexacorallia</taxon>
        <taxon>Scleractinia</taxon>
        <taxon>Astrocoeniina</taxon>
        <taxon>Acroporidae</taxon>
        <taxon>Acropora</taxon>
    </lineage>
</organism>
<keyword evidence="5" id="KW-0540">Nuclease</keyword>
<comment type="similarity">
    <text evidence="3">Belongs to the RNase H family.</text>
</comment>
<dbReference type="Gene3D" id="3.40.970.10">
    <property type="entry name" value="Ribonuclease H1, N-terminal domain"/>
    <property type="match status" value="1"/>
</dbReference>
<evidence type="ECO:0000256" key="9">
    <source>
        <dbReference type="ARBA" id="ARBA00022842"/>
    </source>
</evidence>
<reference evidence="11" key="2">
    <citation type="journal article" date="2023" name="Science">
        <title>Genomic signatures of disease resistance in endangered staghorn corals.</title>
        <authorList>
            <person name="Vollmer S.V."/>
            <person name="Selwyn J.D."/>
            <person name="Despard B.A."/>
            <person name="Roesel C.L."/>
        </authorList>
    </citation>
    <scope>NUCLEOTIDE SEQUENCE</scope>
    <source>
        <strain evidence="11">K2</strain>
    </source>
</reference>
<keyword evidence="7" id="KW-0255">Endonuclease</keyword>
<reference evidence="11" key="1">
    <citation type="journal article" date="2023" name="G3 (Bethesda)">
        <title>Whole genome assembly and annotation of the endangered Caribbean coral Acropora cervicornis.</title>
        <authorList>
            <person name="Selwyn J.D."/>
            <person name="Vollmer S.V."/>
        </authorList>
    </citation>
    <scope>NUCLEOTIDE SEQUENCE</scope>
    <source>
        <strain evidence="11">K2</strain>
    </source>
</reference>
<gene>
    <name evidence="11" type="ORF">P5673_033227</name>
</gene>
<accession>A0AAD9PQ79</accession>
<keyword evidence="12" id="KW-1185">Reference proteome</keyword>
<dbReference type="InterPro" id="IPR012337">
    <property type="entry name" value="RNaseH-like_sf"/>
</dbReference>
<dbReference type="GO" id="GO:0043137">
    <property type="term" value="P:DNA replication, removal of RNA primer"/>
    <property type="evidence" value="ECO:0007669"/>
    <property type="project" value="TreeGrafter"/>
</dbReference>
<dbReference type="InterPro" id="IPR009027">
    <property type="entry name" value="Ribosomal_bL9/RNase_H1_N"/>
</dbReference>
<dbReference type="PROSITE" id="PS50879">
    <property type="entry name" value="RNASE_H_1"/>
    <property type="match status" value="1"/>
</dbReference>
<evidence type="ECO:0000256" key="6">
    <source>
        <dbReference type="ARBA" id="ARBA00022723"/>
    </source>
</evidence>
<dbReference type="Pfam" id="PF01693">
    <property type="entry name" value="Cauli_VI"/>
    <property type="match status" value="1"/>
</dbReference>
<evidence type="ECO:0000256" key="7">
    <source>
        <dbReference type="ARBA" id="ARBA00022759"/>
    </source>
</evidence>
<dbReference type="PANTHER" id="PTHR10642">
    <property type="entry name" value="RIBONUCLEASE H1"/>
    <property type="match status" value="1"/>
</dbReference>
<proteinExistence type="inferred from homology"/>